<organism evidence="1 2">
    <name type="scientific">Castilleja foliolosa</name>
    <dbReference type="NCBI Taxonomy" id="1961234"/>
    <lineage>
        <taxon>Eukaryota</taxon>
        <taxon>Viridiplantae</taxon>
        <taxon>Streptophyta</taxon>
        <taxon>Embryophyta</taxon>
        <taxon>Tracheophyta</taxon>
        <taxon>Spermatophyta</taxon>
        <taxon>Magnoliopsida</taxon>
        <taxon>eudicotyledons</taxon>
        <taxon>Gunneridae</taxon>
        <taxon>Pentapetalae</taxon>
        <taxon>asterids</taxon>
        <taxon>lamiids</taxon>
        <taxon>Lamiales</taxon>
        <taxon>Orobanchaceae</taxon>
        <taxon>Pedicularideae</taxon>
        <taxon>Castillejinae</taxon>
        <taxon>Castilleja</taxon>
    </lineage>
</organism>
<dbReference type="AlphaFoldDB" id="A0ABD3C001"/>
<dbReference type="EMBL" id="JAVIJP010000056">
    <property type="protein sequence ID" value="KAL3622887.1"/>
    <property type="molecule type" value="Genomic_DNA"/>
</dbReference>
<proteinExistence type="predicted"/>
<sequence length="109" mass="12765">MAMMNQDLGRLRRPILTVWLDNKRTGKTYILASSNELAITRIDDRRYCSRIPIDESRIGERPCDIFIQGLQRLEWRYETVPRISASPSEKNRQCFNVMILGPTQSPYEC</sequence>
<comment type="caution">
    <text evidence="1">The sequence shown here is derived from an EMBL/GenBank/DDBJ whole genome shotgun (WGS) entry which is preliminary data.</text>
</comment>
<reference evidence="2" key="1">
    <citation type="journal article" date="2024" name="IScience">
        <title>Strigolactones Initiate the Formation of Haustorium-like Structures in Castilleja.</title>
        <authorList>
            <person name="Buerger M."/>
            <person name="Peterson D."/>
            <person name="Chory J."/>
        </authorList>
    </citation>
    <scope>NUCLEOTIDE SEQUENCE [LARGE SCALE GENOMIC DNA]</scope>
</reference>
<protein>
    <submittedName>
        <fullName evidence="1">Uncharacterized protein</fullName>
    </submittedName>
</protein>
<accession>A0ABD3C001</accession>
<gene>
    <name evidence="1" type="ORF">CASFOL_033276</name>
</gene>
<dbReference type="Proteomes" id="UP001632038">
    <property type="component" value="Unassembled WGS sequence"/>
</dbReference>
<evidence type="ECO:0000313" key="1">
    <source>
        <dbReference type="EMBL" id="KAL3622887.1"/>
    </source>
</evidence>
<keyword evidence="2" id="KW-1185">Reference proteome</keyword>
<name>A0ABD3C001_9LAMI</name>
<evidence type="ECO:0000313" key="2">
    <source>
        <dbReference type="Proteomes" id="UP001632038"/>
    </source>
</evidence>